<evidence type="ECO:0000313" key="2">
    <source>
        <dbReference type="EMBL" id="QNE35702.1"/>
    </source>
</evidence>
<sequence>MKSQSRRVPSDAGPTVPHVERATSVVTGQPILIRCECPLGRDHTYAEWQERFGAGASPE</sequence>
<evidence type="ECO:0000313" key="3">
    <source>
        <dbReference type="Proteomes" id="UP000515511"/>
    </source>
</evidence>
<dbReference type="RefSeq" id="WP_185275167.1">
    <property type="nucleotide sequence ID" value="NZ_CP043641.1"/>
</dbReference>
<feature type="region of interest" description="Disordered" evidence="1">
    <location>
        <begin position="1"/>
        <end position="24"/>
    </location>
</feature>
<proteinExistence type="predicted"/>
<organism evidence="2 3">
    <name type="scientific">Leifsonia shinshuensis</name>
    <dbReference type="NCBI Taxonomy" id="150026"/>
    <lineage>
        <taxon>Bacteria</taxon>
        <taxon>Bacillati</taxon>
        <taxon>Actinomycetota</taxon>
        <taxon>Actinomycetes</taxon>
        <taxon>Micrococcales</taxon>
        <taxon>Microbacteriaceae</taxon>
        <taxon>Leifsonia</taxon>
    </lineage>
</organism>
<protein>
    <submittedName>
        <fullName evidence="2">Uncharacterized protein</fullName>
    </submittedName>
</protein>
<gene>
    <name evidence="2" type="ORF">F1C12_11595</name>
</gene>
<dbReference type="Proteomes" id="UP000515511">
    <property type="component" value="Chromosome"/>
</dbReference>
<dbReference type="EMBL" id="CP043641">
    <property type="protein sequence ID" value="QNE35702.1"/>
    <property type="molecule type" value="Genomic_DNA"/>
</dbReference>
<evidence type="ECO:0000256" key="1">
    <source>
        <dbReference type="SAM" id="MobiDB-lite"/>
    </source>
</evidence>
<accession>A0A7G6YB37</accession>
<dbReference type="KEGG" id="lse:F1C12_11595"/>
<reference evidence="3" key="1">
    <citation type="submission" date="2019-09" db="EMBL/GenBank/DDBJ databases">
        <title>Antimicrobial potential of Antarctic Bacteria.</title>
        <authorList>
            <person name="Benaud N."/>
            <person name="Edwards R.J."/>
            <person name="Ferrari B.C."/>
        </authorList>
    </citation>
    <scope>NUCLEOTIDE SEQUENCE [LARGE SCALE GENOMIC DNA]</scope>
    <source>
        <strain evidence="3">INR9</strain>
    </source>
</reference>
<dbReference type="AlphaFoldDB" id="A0A7G6YB37"/>
<name>A0A7G6YB37_9MICO</name>